<gene>
    <name evidence="2" type="ORF">AGA_1181</name>
</gene>
<evidence type="ECO:0000256" key="1">
    <source>
        <dbReference type="SAM" id="Phobius"/>
    </source>
</evidence>
<keyword evidence="1" id="KW-0472">Membrane</keyword>
<keyword evidence="1" id="KW-0812">Transmembrane</keyword>
<accession>A0A0U5BHM5</accession>
<evidence type="ECO:0000313" key="3">
    <source>
        <dbReference type="Proteomes" id="UP000068250"/>
    </source>
</evidence>
<protein>
    <submittedName>
        <fullName evidence="2">Uncharacterized protein</fullName>
    </submittedName>
</protein>
<dbReference type="Proteomes" id="UP000068250">
    <property type="component" value="Chromosome I"/>
</dbReference>
<organism evidence="2 3">
    <name type="scientific">Acetobacter ghanensis</name>
    <dbReference type="NCBI Taxonomy" id="431306"/>
    <lineage>
        <taxon>Bacteria</taxon>
        <taxon>Pseudomonadati</taxon>
        <taxon>Pseudomonadota</taxon>
        <taxon>Alphaproteobacteria</taxon>
        <taxon>Acetobacterales</taxon>
        <taxon>Acetobacteraceae</taxon>
        <taxon>Acetobacter</taxon>
    </lineage>
</organism>
<sequence length="97" mass="10511">MLLRSAPPDNMPKMPTGWGWQIKLGCLVVLVGLYGGFMWHVTHQKIRPIMERIDIPLTVVAAPKPPAPPAPPIAMLPPPAVDAVPPPVLPGHGWHKP</sequence>
<keyword evidence="1" id="KW-1133">Transmembrane helix</keyword>
<dbReference type="STRING" id="431306.AGA_1181"/>
<dbReference type="EMBL" id="LN609302">
    <property type="protein sequence ID" value="CEF55144.1"/>
    <property type="molecule type" value="Genomic_DNA"/>
</dbReference>
<proteinExistence type="predicted"/>
<dbReference type="AlphaFoldDB" id="A0A0U5BHM5"/>
<dbReference type="PATRIC" id="fig|431306.5.peg.1198"/>
<evidence type="ECO:0000313" key="2">
    <source>
        <dbReference type="EMBL" id="CEF55144.1"/>
    </source>
</evidence>
<reference evidence="3" key="1">
    <citation type="submission" date="2014-09" db="EMBL/GenBank/DDBJ databases">
        <authorList>
            <person name="Illeghems K.G."/>
        </authorList>
    </citation>
    <scope>NUCLEOTIDE SEQUENCE [LARGE SCALE GENOMIC DNA]</scope>
    <source>
        <strain evidence="3">LMG 23848T</strain>
    </source>
</reference>
<name>A0A0U5BHM5_9PROT</name>
<feature type="transmembrane region" description="Helical" evidence="1">
    <location>
        <begin position="20"/>
        <end position="42"/>
    </location>
</feature>